<keyword evidence="2" id="KW-0808">Transferase</keyword>
<dbReference type="HOGENOM" id="CLU_013985_3_4_11"/>
<dbReference type="GO" id="GO:0016747">
    <property type="term" value="F:acyltransferase activity, transferring groups other than amino-acyl groups"/>
    <property type="evidence" value="ECO:0007669"/>
    <property type="project" value="InterPro"/>
</dbReference>
<dbReference type="GeneID" id="98002917"/>
<name>B6G968_9ACTN</name>
<dbReference type="PANTHER" id="PTHR43792">
    <property type="entry name" value="GNAT FAMILY, PUTATIVE (AFU_ORTHOLOGUE AFUA_3G00765)-RELATED-RELATED"/>
    <property type="match status" value="1"/>
</dbReference>
<dbReference type="SUPFAM" id="SSF55729">
    <property type="entry name" value="Acyl-CoA N-acyltransferases (Nat)"/>
    <property type="match status" value="1"/>
</dbReference>
<dbReference type="RefSeq" id="WP_006720271.1">
    <property type="nucleotide sequence ID" value="NZ_CP085935.1"/>
</dbReference>
<evidence type="ECO:0000259" key="1">
    <source>
        <dbReference type="PROSITE" id="PS51186"/>
    </source>
</evidence>
<protein>
    <submittedName>
        <fullName evidence="2">Acetyltransferase, GNAT family</fullName>
    </submittedName>
</protein>
<dbReference type="Pfam" id="PF13302">
    <property type="entry name" value="Acetyltransf_3"/>
    <property type="match status" value="1"/>
</dbReference>
<dbReference type="AlphaFoldDB" id="B6G968"/>
<feature type="domain" description="N-acetyltransferase" evidence="1">
    <location>
        <begin position="8"/>
        <end position="173"/>
    </location>
</feature>
<gene>
    <name evidence="2" type="ORF">COLSTE_00609</name>
</gene>
<dbReference type="Proteomes" id="UP000003560">
    <property type="component" value="Unassembled WGS sequence"/>
</dbReference>
<dbReference type="Gene3D" id="3.40.630.30">
    <property type="match status" value="1"/>
</dbReference>
<comment type="caution">
    <text evidence="2">The sequence shown here is derived from an EMBL/GenBank/DDBJ whole genome shotgun (WGS) entry which is preliminary data.</text>
</comment>
<organism evidence="2 3">
    <name type="scientific">Collinsella stercoris DSM 13279</name>
    <dbReference type="NCBI Taxonomy" id="445975"/>
    <lineage>
        <taxon>Bacteria</taxon>
        <taxon>Bacillati</taxon>
        <taxon>Actinomycetota</taxon>
        <taxon>Coriobacteriia</taxon>
        <taxon>Coriobacteriales</taxon>
        <taxon>Coriobacteriaceae</taxon>
        <taxon>Collinsella</taxon>
    </lineage>
</organism>
<dbReference type="PROSITE" id="PS51186">
    <property type="entry name" value="GNAT"/>
    <property type="match status" value="1"/>
</dbReference>
<evidence type="ECO:0000313" key="2">
    <source>
        <dbReference type="EMBL" id="EEA91186.1"/>
    </source>
</evidence>
<dbReference type="eggNOG" id="COG1670">
    <property type="taxonomic scope" value="Bacteria"/>
</dbReference>
<proteinExistence type="predicted"/>
<sequence length="173" mass="19532">MELISKRLILRPWLDSDAPALYNLARNPKVGPAAGWPAHESVEQSLDILCNILRGPEQYAITLRDTGELIGAIGLKTREDCPYLPSDNDYSVGYWIGEEHWGHGYAPEALERLIEHARVDLKAHTIWADHFICNEKSHRVMEKCGLLPVRTDISDAVGPDGSRETLIMRHDLR</sequence>
<reference evidence="2 3" key="2">
    <citation type="submission" date="2008-10" db="EMBL/GenBank/DDBJ databases">
        <authorList>
            <person name="Fulton L."/>
            <person name="Clifton S."/>
            <person name="Fulton B."/>
            <person name="Xu J."/>
            <person name="Minx P."/>
            <person name="Pepin K.H."/>
            <person name="Johnson M."/>
            <person name="Thiruvilangam P."/>
            <person name="Bhonagiri V."/>
            <person name="Nash W.E."/>
            <person name="Mardis E.R."/>
            <person name="Wilson R.K."/>
        </authorList>
    </citation>
    <scope>NUCLEOTIDE SEQUENCE [LARGE SCALE GENOMIC DNA]</scope>
    <source>
        <strain evidence="2 3">DSM 13279</strain>
    </source>
</reference>
<reference evidence="2 3" key="1">
    <citation type="submission" date="2008-10" db="EMBL/GenBank/DDBJ databases">
        <title>Draft genome sequence of Collinsella stercoris (DSM 13279).</title>
        <authorList>
            <person name="Sudarsanam P."/>
            <person name="Ley R."/>
            <person name="Guruge J."/>
            <person name="Turnbaugh P.J."/>
            <person name="Mahowald M."/>
            <person name="Liep D."/>
            <person name="Gordon J."/>
        </authorList>
    </citation>
    <scope>NUCLEOTIDE SEQUENCE [LARGE SCALE GENOMIC DNA]</scope>
    <source>
        <strain evidence="2 3">DSM 13279</strain>
    </source>
</reference>
<dbReference type="STRING" id="445975.COLSTE_00609"/>
<dbReference type="InterPro" id="IPR016181">
    <property type="entry name" value="Acyl_CoA_acyltransferase"/>
</dbReference>
<dbReference type="InterPro" id="IPR000182">
    <property type="entry name" value="GNAT_dom"/>
</dbReference>
<evidence type="ECO:0000313" key="3">
    <source>
        <dbReference type="Proteomes" id="UP000003560"/>
    </source>
</evidence>
<dbReference type="InterPro" id="IPR051531">
    <property type="entry name" value="N-acetyltransferase"/>
</dbReference>
<dbReference type="EMBL" id="ABXJ01000031">
    <property type="protein sequence ID" value="EEA91186.1"/>
    <property type="molecule type" value="Genomic_DNA"/>
</dbReference>
<accession>B6G968</accession>
<keyword evidence="3" id="KW-1185">Reference proteome</keyword>